<dbReference type="HAMAP" id="MF_01987">
    <property type="entry name" value="Ribokinase"/>
    <property type="match status" value="1"/>
</dbReference>
<comment type="similarity">
    <text evidence="12">Belongs to the carbohydrate kinase PfkB family. Ribokinase subfamily.</text>
</comment>
<dbReference type="InterPro" id="IPR002173">
    <property type="entry name" value="Carboh/pur_kinase_PfkB_CS"/>
</dbReference>
<dbReference type="PANTHER" id="PTHR10584">
    <property type="entry name" value="SUGAR KINASE"/>
    <property type="match status" value="1"/>
</dbReference>
<feature type="binding site" evidence="12">
    <location>
        <position position="284"/>
    </location>
    <ligand>
        <name>K(+)</name>
        <dbReference type="ChEBI" id="CHEBI:29103"/>
    </ligand>
</feature>
<feature type="binding site" evidence="12">
    <location>
        <position position="248"/>
    </location>
    <ligand>
        <name>K(+)</name>
        <dbReference type="ChEBI" id="CHEBI:29103"/>
    </ligand>
</feature>
<feature type="binding site" evidence="12">
    <location>
        <position position="191"/>
    </location>
    <ligand>
        <name>ATP</name>
        <dbReference type="ChEBI" id="CHEBI:30616"/>
    </ligand>
</feature>
<feature type="active site" description="Proton acceptor" evidence="12">
    <location>
        <position position="254"/>
    </location>
</feature>
<comment type="caution">
    <text evidence="12">Lacks conserved residue(s) required for the propagation of feature annotation.</text>
</comment>
<gene>
    <name evidence="12" type="primary">rbsK</name>
    <name evidence="14" type="ORF">EBT44_04165</name>
</gene>
<feature type="binding site" evidence="12">
    <location>
        <begin position="223"/>
        <end position="228"/>
    </location>
    <ligand>
        <name>ATP</name>
        <dbReference type="ChEBI" id="CHEBI:30616"/>
    </ligand>
</feature>
<evidence type="ECO:0000313" key="14">
    <source>
        <dbReference type="EMBL" id="NBR94015.1"/>
    </source>
</evidence>
<dbReference type="InterPro" id="IPR002139">
    <property type="entry name" value="Ribo/fructo_kinase"/>
</dbReference>
<comment type="caution">
    <text evidence="14">The sequence shown here is derived from an EMBL/GenBank/DDBJ whole genome shotgun (WGS) entry which is preliminary data.</text>
</comment>
<feature type="binding site" evidence="12">
    <location>
        <begin position="19"/>
        <end position="21"/>
    </location>
    <ligand>
        <name>substrate</name>
    </ligand>
</feature>
<dbReference type="GO" id="GO:0005737">
    <property type="term" value="C:cytoplasm"/>
    <property type="evidence" value="ECO:0007669"/>
    <property type="project" value="UniProtKB-SubCell"/>
</dbReference>
<dbReference type="SUPFAM" id="SSF53613">
    <property type="entry name" value="Ribokinase-like"/>
    <property type="match status" value="1"/>
</dbReference>
<comment type="function">
    <text evidence="12">Catalyzes the phosphorylation of ribose at O-5 in a reaction requiring ATP and magnesium. The resulting D-ribose-5-phosphate can then be used either for sythesis of nucleotides, histidine, and tryptophan, or as a component of the pentose phosphate pathway.</text>
</comment>
<dbReference type="GO" id="GO:0046872">
    <property type="term" value="F:metal ion binding"/>
    <property type="evidence" value="ECO:0007669"/>
    <property type="project" value="UniProtKB-KW"/>
</dbReference>
<evidence type="ECO:0000256" key="2">
    <source>
        <dbReference type="ARBA" id="ARBA00012035"/>
    </source>
</evidence>
<comment type="subcellular location">
    <subcellularLocation>
        <location evidence="12">Cytoplasm</location>
    </subcellularLocation>
</comment>
<comment type="similarity">
    <text evidence="1">Belongs to the carbohydrate kinase pfkB family.</text>
</comment>
<feature type="binding site" evidence="12">
    <location>
        <position position="293"/>
    </location>
    <ligand>
        <name>K(+)</name>
        <dbReference type="ChEBI" id="CHEBI:29103"/>
    </ligand>
</feature>
<feature type="binding site" evidence="12">
    <location>
        <begin position="47"/>
        <end position="51"/>
    </location>
    <ligand>
        <name>substrate</name>
    </ligand>
</feature>
<feature type="binding site" evidence="12">
    <location>
        <position position="250"/>
    </location>
    <ligand>
        <name>K(+)</name>
        <dbReference type="ChEBI" id="CHEBI:29103"/>
    </ligand>
</feature>
<keyword evidence="9 12" id="KW-0460">Magnesium</keyword>
<feature type="binding site" evidence="12">
    <location>
        <position position="289"/>
    </location>
    <ligand>
        <name>K(+)</name>
        <dbReference type="ChEBI" id="CHEBI:29103"/>
    </ligand>
</feature>
<dbReference type="InterPro" id="IPR011877">
    <property type="entry name" value="Ribokinase"/>
</dbReference>
<evidence type="ECO:0000256" key="4">
    <source>
        <dbReference type="ARBA" id="ARBA00022679"/>
    </source>
</evidence>
<evidence type="ECO:0000256" key="6">
    <source>
        <dbReference type="ARBA" id="ARBA00022741"/>
    </source>
</evidence>
<evidence type="ECO:0000313" key="15">
    <source>
        <dbReference type="Proteomes" id="UP000740727"/>
    </source>
</evidence>
<keyword evidence="7 12" id="KW-0418">Kinase</keyword>
<dbReference type="InterPro" id="IPR029056">
    <property type="entry name" value="Ribokinase-like"/>
</dbReference>
<keyword evidence="5 12" id="KW-0479">Metal-binding</keyword>
<comment type="pathway">
    <text evidence="12">Carbohydrate metabolism; D-ribose degradation; D-ribose 5-phosphate from beta-D-ribopyranose: step 2/2.</text>
</comment>
<evidence type="ECO:0000256" key="11">
    <source>
        <dbReference type="ARBA" id="ARBA00023277"/>
    </source>
</evidence>
<keyword evidence="6 12" id="KW-0547">Nucleotide-binding</keyword>
<evidence type="ECO:0000256" key="1">
    <source>
        <dbReference type="ARBA" id="ARBA00005380"/>
    </source>
</evidence>
<keyword evidence="10 12" id="KW-0630">Potassium</keyword>
<accession>A0A965LL42</accession>
<dbReference type="EMBL" id="RFXN01000046">
    <property type="protein sequence ID" value="NBR94015.1"/>
    <property type="molecule type" value="Genomic_DNA"/>
</dbReference>
<feature type="binding site" evidence="12">
    <location>
        <position position="287"/>
    </location>
    <ligand>
        <name>K(+)</name>
        <dbReference type="ChEBI" id="CHEBI:29103"/>
    </ligand>
</feature>
<evidence type="ECO:0000256" key="9">
    <source>
        <dbReference type="ARBA" id="ARBA00022842"/>
    </source>
</evidence>
<evidence type="ECO:0000256" key="8">
    <source>
        <dbReference type="ARBA" id="ARBA00022840"/>
    </source>
</evidence>
<keyword evidence="4 12" id="KW-0808">Transferase</keyword>
<dbReference type="EC" id="2.7.1.15" evidence="2 12"/>
<dbReference type="PANTHER" id="PTHR10584:SF166">
    <property type="entry name" value="RIBOKINASE"/>
    <property type="match status" value="1"/>
</dbReference>
<organism evidence="14 15">
    <name type="scientific">Candidatus Fonsibacter lacus</name>
    <dbReference type="NCBI Taxonomy" id="2576439"/>
    <lineage>
        <taxon>Bacteria</taxon>
        <taxon>Pseudomonadati</taxon>
        <taxon>Pseudomonadota</taxon>
        <taxon>Alphaproteobacteria</taxon>
        <taxon>Candidatus Pelagibacterales</taxon>
        <taxon>Candidatus Pelagibacterales incertae sedis</taxon>
        <taxon>Candidatus Fonsibacter</taxon>
    </lineage>
</organism>
<sequence>MCPGGNLAKNRVLVVGSTNVDLVTFMKRVPDGGETVIGREFQQHFGGKGANQAVMAARCGVPVSMIAGVGSDDFGNAMLQNLERNGIDIAPIFNFEGTSGVAHIWVEDDGENRITIIPGANFKLSAKEVVERIGSLSDVGYIVAQCEVPLDIIAEVFKVAKSIGITTIFNPAPFLPLPEDLLTNTDWLVVNETEFSQLHPRRSEPINDEVIRSLPRIGNTVITLGSDGAILVNEKITRIPAPKKTPIDTTGAGDCLIGAFAAGLAMGFQPEVAIKLGIACASESVMRAGAQTSYLSKEEVNQLIKTL</sequence>
<evidence type="ECO:0000256" key="5">
    <source>
        <dbReference type="ARBA" id="ARBA00022723"/>
    </source>
</evidence>
<keyword evidence="8 12" id="KW-0067">ATP-binding</keyword>
<evidence type="ECO:0000256" key="10">
    <source>
        <dbReference type="ARBA" id="ARBA00022958"/>
    </source>
</evidence>
<name>A0A965LL42_9PROT</name>
<dbReference type="Gene3D" id="3.40.1190.20">
    <property type="match status" value="1"/>
</dbReference>
<comment type="activity regulation">
    <text evidence="12">Activated by a monovalent cation that binds near, but not in, the active site. The most likely occupant of the site in vivo is potassium. Ion binding induces a conformational change that may alter substrate affinity.</text>
</comment>
<comment type="catalytic activity">
    <reaction evidence="12">
        <text>D-ribose + ATP = D-ribose 5-phosphate + ADP + H(+)</text>
        <dbReference type="Rhea" id="RHEA:13697"/>
        <dbReference type="ChEBI" id="CHEBI:15378"/>
        <dbReference type="ChEBI" id="CHEBI:30616"/>
        <dbReference type="ChEBI" id="CHEBI:47013"/>
        <dbReference type="ChEBI" id="CHEBI:78346"/>
        <dbReference type="ChEBI" id="CHEBI:456216"/>
        <dbReference type="EC" id="2.7.1.15"/>
    </reaction>
</comment>
<protein>
    <recommendedName>
        <fullName evidence="3 12">Ribokinase</fullName>
        <shortName evidence="12">RK</shortName>
        <ecNumber evidence="2 12">2.7.1.15</ecNumber>
    </recommendedName>
</protein>
<dbReference type="PRINTS" id="PR00990">
    <property type="entry name" value="RIBOKINASE"/>
</dbReference>
<feature type="binding site" evidence="12">
    <location>
        <position position="254"/>
    </location>
    <ligand>
        <name>substrate</name>
    </ligand>
</feature>
<dbReference type="Proteomes" id="UP000740727">
    <property type="component" value="Unassembled WGS sequence"/>
</dbReference>
<comment type="subunit">
    <text evidence="12">Homodimer.</text>
</comment>
<dbReference type="GO" id="GO:0004747">
    <property type="term" value="F:ribokinase activity"/>
    <property type="evidence" value="ECO:0007669"/>
    <property type="project" value="UniProtKB-UniRule"/>
</dbReference>
<dbReference type="Pfam" id="PF00294">
    <property type="entry name" value="PfkB"/>
    <property type="match status" value="1"/>
</dbReference>
<dbReference type="InterPro" id="IPR011611">
    <property type="entry name" value="PfkB_dom"/>
</dbReference>
<feature type="binding site" evidence="12">
    <location>
        <begin position="253"/>
        <end position="254"/>
    </location>
    <ligand>
        <name>ATP</name>
        <dbReference type="ChEBI" id="CHEBI:30616"/>
    </ligand>
</feature>
<evidence type="ECO:0000256" key="7">
    <source>
        <dbReference type="ARBA" id="ARBA00022777"/>
    </source>
</evidence>
<dbReference type="AlphaFoldDB" id="A0A965LL42"/>
<evidence type="ECO:0000256" key="3">
    <source>
        <dbReference type="ARBA" id="ARBA00016943"/>
    </source>
</evidence>
<keyword evidence="11 12" id="KW-0119">Carbohydrate metabolism</keyword>
<proteinExistence type="inferred from homology"/>
<dbReference type="GO" id="GO:0005524">
    <property type="term" value="F:ATP binding"/>
    <property type="evidence" value="ECO:0007669"/>
    <property type="project" value="UniProtKB-UniRule"/>
</dbReference>
<feature type="binding site" evidence="12">
    <location>
        <position position="147"/>
    </location>
    <ligand>
        <name>substrate</name>
    </ligand>
</feature>
<keyword evidence="12" id="KW-0963">Cytoplasm</keyword>
<evidence type="ECO:0000256" key="12">
    <source>
        <dbReference type="HAMAP-Rule" id="MF_01987"/>
    </source>
</evidence>
<comment type="cofactor">
    <cofactor evidence="12">
        <name>Mg(2+)</name>
        <dbReference type="ChEBI" id="CHEBI:18420"/>
    </cofactor>
    <text evidence="12">Requires a divalent cation, most likely magnesium in vivo, as an electrophilic catalyst to aid phosphoryl group transfer. It is the chelate of the metal and the nucleotide that is the actual substrate.</text>
</comment>
<reference evidence="14" key="1">
    <citation type="submission" date="2018-10" db="EMBL/GenBank/DDBJ databases">
        <title>Iterative Subtractive Binning of Freshwater Chronoseries Metagenomes Recovers Nearly Complete Genomes from over Four Hundred Novel Species.</title>
        <authorList>
            <person name="Rodriguez-R L.M."/>
            <person name="Tsementzi D."/>
            <person name="Luo C."/>
            <person name="Konstantinidis K.T."/>
        </authorList>
    </citation>
    <scope>NUCLEOTIDE SEQUENCE</scope>
    <source>
        <strain evidence="14">WB5_2A_028</strain>
    </source>
</reference>
<dbReference type="GO" id="GO:0019303">
    <property type="term" value="P:D-ribose catabolic process"/>
    <property type="evidence" value="ECO:0007669"/>
    <property type="project" value="UniProtKB-UniRule"/>
</dbReference>
<evidence type="ECO:0000259" key="13">
    <source>
        <dbReference type="Pfam" id="PF00294"/>
    </source>
</evidence>
<feature type="domain" description="Carbohydrate kinase PfkB" evidence="13">
    <location>
        <begin position="10"/>
        <end position="293"/>
    </location>
</feature>
<dbReference type="CDD" id="cd01174">
    <property type="entry name" value="ribokinase"/>
    <property type="match status" value="1"/>
</dbReference>
<dbReference type="PROSITE" id="PS00584">
    <property type="entry name" value="PFKB_KINASES_2"/>
    <property type="match status" value="1"/>
</dbReference>